<dbReference type="CDD" id="cd14256">
    <property type="entry name" value="Dockerin_I"/>
    <property type="match status" value="1"/>
</dbReference>
<evidence type="ECO:0000313" key="7">
    <source>
        <dbReference type="Proteomes" id="UP000657006"/>
    </source>
</evidence>
<dbReference type="InterPro" id="IPR013378">
    <property type="entry name" value="InlB-like_B-rpt"/>
</dbReference>
<dbReference type="Pfam" id="PF09479">
    <property type="entry name" value="Flg_new"/>
    <property type="match status" value="3"/>
</dbReference>
<comment type="subcellular location">
    <subcellularLocation>
        <location evidence="1">Cell envelope</location>
    </subcellularLocation>
</comment>
<dbReference type="InterPro" id="IPR002102">
    <property type="entry name" value="Cohesin_dom"/>
</dbReference>
<protein>
    <submittedName>
        <fullName evidence="6">InlB B-repeat-containing protein</fullName>
    </submittedName>
</protein>
<evidence type="ECO:0000256" key="4">
    <source>
        <dbReference type="SAM" id="SignalP"/>
    </source>
</evidence>
<dbReference type="Proteomes" id="UP000657006">
    <property type="component" value="Unassembled WGS sequence"/>
</dbReference>
<dbReference type="GO" id="GO:0000272">
    <property type="term" value="P:polysaccharide catabolic process"/>
    <property type="evidence" value="ECO:0007669"/>
    <property type="project" value="InterPro"/>
</dbReference>
<sequence>MKKRIVSLILTFSILLPMLPMNVLTAFAQDTILYGDADGNGKVELLDVNLMEWYIEGDAEAQAAIHFTEADVNADGVTDDIDVDMVKEYLVGNRGSLTPTLHTISFVTDGGGEIAPIQAGDGYPYKGEIPTPAKDNFIFVNWEMEDGRTYYPLTEVVSSDIVLTAVYEEVPYREQLNITSFSLEDQNPNVSFDITGDFASTDDVKANITVLPKDGSDPVAVDVKDNGDGTFTVYAPEGFEEGASYELTLGEGLSFVGKEEMFRTAYFIIAKGKIDTLQYDDEVIFIRDTPAMRYTVGGKTVDVLETALLSNDESTDAITGSFEMSGQKLKEGDIVCIYETTDPRERDYTKSDYRDDAMAFISITAVSGSTYSFESLNEEDAEDVLAMPDSIPYQVATLPTGDGTVNRNDYDAYALSLMGETEAPDFEKYDFLIFYTVAIDTVDTAEAADNADVVYAQVTNIDGDTIHYEIVEKEYIENYMDLFVTQRIDSEEAAASIDQEALLSRVEQQAVESGFAEEAANRMVQDALKTEEVQIKLLNAGITRAEISQLSAAPAAATAAGTGSTRAKLTMETPTVNATFINDRHFEDGFGVALNVSVVFSVDKRMPSGKVASLKIELSAGFEQEVALDFDVHVDTKWEWYAFIPVLKDVYADVSIDIYDYTGVSVSAKVYTVQGDDMSKKKWQALRDANASPERQELLRKINTLGTKVKKLQAKGENVKEVLEEIEEYAAQLPKVEIDGVEYSIEQLEEALGAEDVSTAFDEVFNAETEEEAESGMDQLMDRYKEMLEQECDWVELYNQPLLSTTYYLSIVAIKVDLNFIVRANVNIALGADLRYEVGKRYSFWLHLKSQKAGSSEIDLIDEKFNFQFYVMGTLGLKAGVKAEIAFGLLSTSIASIGANVEFGAYLKLYGYFIYYFEKLRPANTDAWNETEEILGALYVDFGLYVTVKFKAQIFLDFIKYEPTLYDDEFPLLTAGVQQNVYDFALEPDEDDVLYVQDWDSNSANGITMPLSDSYLTMKRINLVTGEKSQHRYDRGNFVITFDNSSFKISDDGVIRVDVPEGSRYLTANMRIVWKADKLTFSKYDIDITVPVVWTNMSQSEFSEKFTASVAVGNMTDGYQTVWSERYGRVDVFDLPSQDEILELIDYDSYTAADGTNLKYAEIGGYQEESTGLSLTTDKTYFFNVTPRTYSITVTGVQKADGTTENRTYTAKYGEEFDLSDLQTTGTVNNEERKYTRFLNLTEPGAAEDADSIPLSMTADMAFVEKYGFDGITFEANYIDTALTATYEFIGLGSNVPPVTVRFQSGTAPSYEGLADYVRQYGGENATIVSISPSQAPSQSSVIYTVECRVDGTKNAYTLRFDTNGGSEIREQRYLEGSALMQPTDPTREGYTFAGWYADKGCTKAFDFGAGMPEKDTTVYAKWNANTYTITFATSTGTAPGAREIKYGEPYGDLPVLTDSTLRFMGWFTQQTGGTQVTADTVFTGTGNQTLYAHWEQKIEIQDSWITITPRSEDYDESEPGFPAEFTVNAPDGDLSAEDFTVTYLWEKAGSEWTEDAPVNAGGYLVKLSRATDDKYLAFEMTSDQAAVAINKLTLKLNRPVPTISNWIATVDVSGCGIKGDGTVTYIMKRVEADNAWEVGRNTTGTFDLSSYGYGAGTYAFAVAVTGGTNYNDAQSTFGSYVVDDSGSGGSIWGTLSLSLAGDTEPAPTTATINKPRTLAAAPIFLSARVTPTLMTLATEPTGNATMILSPDEVVLNRGRKFEVTLSLDQAVDIWGILAAIDYDPDALELLGYTFGDIFTESQFTVQEDLTAAPYKLLATLDEIGTISADGSFVTLKFRVRDDAPEKETSIALELLEVVGKNAAVPVDKGSAVSMTIDETAPVIEGIEDGETYCPSQIFTVSETNLGSVLINGEVQTAVDGNYVLMAGDDEQCTIVVMDKAGNSTAYTVTVSHTWASTTYAWSEDGKTCTATRICEGNPAHVETAEATVTGEQTKAPDCTEKGETTYTATFTDDWAETQTKTIADVDAAGHFYGDSWETDETNHWHACACGEKTDVAEHEFVWVTTKEAEIGVTGEKHEKCEICGFERASVEIPAMAKPDDEAEGPQTGDNSNIALWMTVLFVSGIVLGMLKVKRKKQVG</sequence>
<dbReference type="InterPro" id="IPR042229">
    <property type="entry name" value="Listeria/Bacterioides_rpt_sf"/>
</dbReference>
<feature type="domain" description="Dockerin" evidence="5">
    <location>
        <begin position="30"/>
        <end position="99"/>
    </location>
</feature>
<gene>
    <name evidence="6" type="ORF">H8730_03435</name>
</gene>
<keyword evidence="3" id="KW-1133">Transmembrane helix</keyword>
<organism evidence="6 7">
    <name type="scientific">Bianquea renquensis</name>
    <dbReference type="NCBI Taxonomy" id="2763661"/>
    <lineage>
        <taxon>Bacteria</taxon>
        <taxon>Bacillati</taxon>
        <taxon>Bacillota</taxon>
        <taxon>Clostridia</taxon>
        <taxon>Eubacteriales</taxon>
        <taxon>Bianqueaceae</taxon>
        <taxon>Bianquea</taxon>
    </lineage>
</organism>
<feature type="signal peptide" evidence="4">
    <location>
        <begin position="1"/>
        <end position="28"/>
    </location>
</feature>
<name>A0A926I146_9FIRM</name>
<dbReference type="Pfam" id="PF00404">
    <property type="entry name" value="Dockerin_1"/>
    <property type="match status" value="1"/>
</dbReference>
<dbReference type="InterPro" id="IPR002105">
    <property type="entry name" value="Dockerin_1_rpt"/>
</dbReference>
<reference evidence="6" key="1">
    <citation type="submission" date="2020-08" db="EMBL/GenBank/DDBJ databases">
        <title>Genome public.</title>
        <authorList>
            <person name="Liu C."/>
            <person name="Sun Q."/>
        </authorList>
    </citation>
    <scope>NUCLEOTIDE SEQUENCE</scope>
    <source>
        <strain evidence="6">NSJ-32</strain>
    </source>
</reference>
<dbReference type="GO" id="GO:0004553">
    <property type="term" value="F:hydrolase activity, hydrolyzing O-glycosyl compounds"/>
    <property type="evidence" value="ECO:0007669"/>
    <property type="project" value="InterPro"/>
</dbReference>
<keyword evidence="2" id="KW-0175">Coiled coil</keyword>
<keyword evidence="4" id="KW-0732">Signal</keyword>
<evidence type="ECO:0000313" key="6">
    <source>
        <dbReference type="EMBL" id="MBC8542601.1"/>
    </source>
</evidence>
<dbReference type="SUPFAM" id="SSF63446">
    <property type="entry name" value="Type I dockerin domain"/>
    <property type="match status" value="1"/>
</dbReference>
<feature type="coiled-coil region" evidence="2">
    <location>
        <begin position="695"/>
        <end position="739"/>
    </location>
</feature>
<dbReference type="SUPFAM" id="SSF49384">
    <property type="entry name" value="Carbohydrate-binding domain"/>
    <property type="match status" value="1"/>
</dbReference>
<accession>A0A926I146</accession>
<evidence type="ECO:0000256" key="1">
    <source>
        <dbReference type="ARBA" id="ARBA00004196"/>
    </source>
</evidence>
<feature type="chain" id="PRO_5038070056" evidence="4">
    <location>
        <begin position="29"/>
        <end position="2140"/>
    </location>
</feature>
<keyword evidence="3" id="KW-0472">Membrane</keyword>
<dbReference type="GO" id="GO:0030246">
    <property type="term" value="F:carbohydrate binding"/>
    <property type="evidence" value="ECO:0007669"/>
    <property type="project" value="InterPro"/>
</dbReference>
<evidence type="ECO:0000256" key="3">
    <source>
        <dbReference type="SAM" id="Phobius"/>
    </source>
</evidence>
<dbReference type="PROSITE" id="PS51766">
    <property type="entry name" value="DOCKERIN"/>
    <property type="match status" value="1"/>
</dbReference>
<dbReference type="RefSeq" id="WP_177718739.1">
    <property type="nucleotide sequence ID" value="NZ_JACRSQ010000003.1"/>
</dbReference>
<dbReference type="NCBIfam" id="TIGR02543">
    <property type="entry name" value="List_Bact_rpt"/>
    <property type="match status" value="2"/>
</dbReference>
<evidence type="ECO:0000256" key="2">
    <source>
        <dbReference type="SAM" id="Coils"/>
    </source>
</evidence>
<dbReference type="InterPro" id="IPR016134">
    <property type="entry name" value="Dockerin_dom"/>
</dbReference>
<dbReference type="EMBL" id="JACRSQ010000003">
    <property type="protein sequence ID" value="MBC8542601.1"/>
    <property type="molecule type" value="Genomic_DNA"/>
</dbReference>
<keyword evidence="3" id="KW-0812">Transmembrane</keyword>
<feature type="transmembrane region" description="Helical" evidence="3">
    <location>
        <begin position="2114"/>
        <end position="2131"/>
    </location>
</feature>
<dbReference type="Gene3D" id="2.60.40.4270">
    <property type="entry name" value="Listeria-Bacteroides repeat domain"/>
    <property type="match status" value="2"/>
</dbReference>
<dbReference type="InterPro" id="IPR036439">
    <property type="entry name" value="Dockerin_dom_sf"/>
</dbReference>
<dbReference type="Gene3D" id="1.10.1330.10">
    <property type="entry name" value="Dockerin domain"/>
    <property type="match status" value="1"/>
</dbReference>
<comment type="caution">
    <text evidence="6">The sequence shown here is derived from an EMBL/GenBank/DDBJ whole genome shotgun (WGS) entry which is preliminary data.</text>
</comment>
<evidence type="ECO:0000259" key="5">
    <source>
        <dbReference type="PROSITE" id="PS51766"/>
    </source>
</evidence>
<dbReference type="GO" id="GO:0030313">
    <property type="term" value="C:cell envelope"/>
    <property type="evidence" value="ECO:0007669"/>
    <property type="project" value="UniProtKB-SubCell"/>
</dbReference>
<dbReference type="InterPro" id="IPR008965">
    <property type="entry name" value="CBM2/CBM3_carb-bd_dom_sf"/>
</dbReference>
<dbReference type="Pfam" id="PF00963">
    <property type="entry name" value="Cohesin"/>
    <property type="match status" value="1"/>
</dbReference>
<proteinExistence type="predicted"/>
<keyword evidence="7" id="KW-1185">Reference proteome</keyword>
<dbReference type="Gene3D" id="2.60.40.680">
    <property type="match status" value="1"/>
</dbReference>